<dbReference type="InterPro" id="IPR050891">
    <property type="entry name" value="TatD-type_Hydrolase"/>
</dbReference>
<evidence type="ECO:0000256" key="2">
    <source>
        <dbReference type="ARBA" id="ARBA00022722"/>
    </source>
</evidence>
<dbReference type="Gene3D" id="3.20.20.140">
    <property type="entry name" value="Metal-dependent hydrolases"/>
    <property type="match status" value="1"/>
</dbReference>
<dbReference type="PANTHER" id="PTHR10060">
    <property type="entry name" value="TATD FAMILY DEOXYRIBONUCLEASE"/>
    <property type="match status" value="1"/>
</dbReference>
<accession>A0A3M7E2D2</accession>
<dbReference type="PANTHER" id="PTHR10060:SF15">
    <property type="entry name" value="DEOXYRIBONUCLEASE TATDN1"/>
    <property type="match status" value="1"/>
</dbReference>
<proteinExistence type="inferred from homology"/>
<dbReference type="EMBL" id="QWIO01001494">
    <property type="protein sequence ID" value="RMY70839.1"/>
    <property type="molecule type" value="Genomic_DNA"/>
</dbReference>
<dbReference type="Pfam" id="PF01026">
    <property type="entry name" value="TatD_DNase"/>
    <property type="match status" value="1"/>
</dbReference>
<dbReference type="GO" id="GO:0008296">
    <property type="term" value="F:3'-5'-DNA exonuclease activity"/>
    <property type="evidence" value="ECO:0007669"/>
    <property type="project" value="TreeGrafter"/>
</dbReference>
<dbReference type="SUPFAM" id="SSF51556">
    <property type="entry name" value="Metallo-dependent hydrolases"/>
    <property type="match status" value="1"/>
</dbReference>
<comment type="caution">
    <text evidence="5">The sequence shown here is derived from an EMBL/GenBank/DDBJ whole genome shotgun (WGS) entry which is preliminary data.</text>
</comment>
<dbReference type="AlphaFoldDB" id="A0A3M7E2D2"/>
<evidence type="ECO:0000256" key="3">
    <source>
        <dbReference type="ARBA" id="ARBA00022723"/>
    </source>
</evidence>
<dbReference type="VEuPathDB" id="FungiDB:BTJ68_08533"/>
<dbReference type="GO" id="GO:0005829">
    <property type="term" value="C:cytosol"/>
    <property type="evidence" value="ECO:0007669"/>
    <property type="project" value="TreeGrafter"/>
</dbReference>
<name>A0A3M7E2D2_HORWE</name>
<evidence type="ECO:0008006" key="7">
    <source>
        <dbReference type="Google" id="ProtNLM"/>
    </source>
</evidence>
<gene>
    <name evidence="5" type="ORF">D0864_10796</name>
</gene>
<reference evidence="5 6" key="1">
    <citation type="journal article" date="2018" name="BMC Genomics">
        <title>Genomic evidence for intraspecific hybridization in a clonal and extremely halotolerant yeast.</title>
        <authorList>
            <person name="Gostincar C."/>
            <person name="Stajich J.E."/>
            <person name="Zupancic J."/>
            <person name="Zalar P."/>
            <person name="Gunde-Cimerman N."/>
        </authorList>
    </citation>
    <scope>NUCLEOTIDE SEQUENCE [LARGE SCALE GENOMIC DNA]</scope>
    <source>
        <strain evidence="5 6">EXF-10513</strain>
    </source>
</reference>
<dbReference type="InterPro" id="IPR001130">
    <property type="entry name" value="TatD-like"/>
</dbReference>
<sequence length="342" mass="37479">MTPTCLNESEMAAAKDMDLSGLLESAPPKPTTPLRFVDIAVTATAKEFAGIYRGKQYHEPDFAATLPRAASAGVEKVMLTGMSLDDVDFNTKLVEQHPTQCSLTIGIHPYHAAIPEADLQAEMVRLEQCVDKALGTTPCPISAFGELGLDHDRTNHASKEDQARVFRAQMDLIATKQWDLPLFLHCRAACDDFIEMISPYLPRLKRKGVVHSFVGSTAEMHKLLDLGLDISVNAFSFADRESIDMVAAVPLDRLHLETDSPWGEIKSTSPLATRYCTNAPALPSSKKRDKWDPAHMVKERNESCALSMVAFIVAGLSGVSVDEVATAAWENSNAMFNFIDVN</sequence>
<evidence type="ECO:0000256" key="4">
    <source>
        <dbReference type="ARBA" id="ARBA00022801"/>
    </source>
</evidence>
<keyword evidence="4" id="KW-0378">Hydrolase</keyword>
<evidence type="ECO:0000313" key="6">
    <source>
        <dbReference type="Proteomes" id="UP000269539"/>
    </source>
</evidence>
<dbReference type="InterPro" id="IPR032466">
    <property type="entry name" value="Metal_Hydrolase"/>
</dbReference>
<keyword evidence="3" id="KW-0479">Metal-binding</keyword>
<keyword evidence="2" id="KW-0540">Nuclease</keyword>
<dbReference type="InterPro" id="IPR018228">
    <property type="entry name" value="DNase_TatD-rel_CS"/>
</dbReference>
<evidence type="ECO:0000256" key="1">
    <source>
        <dbReference type="ARBA" id="ARBA00009275"/>
    </source>
</evidence>
<organism evidence="5 6">
    <name type="scientific">Hortaea werneckii</name>
    <name type="common">Black yeast</name>
    <name type="synonym">Cladosporium werneckii</name>
    <dbReference type="NCBI Taxonomy" id="91943"/>
    <lineage>
        <taxon>Eukaryota</taxon>
        <taxon>Fungi</taxon>
        <taxon>Dikarya</taxon>
        <taxon>Ascomycota</taxon>
        <taxon>Pezizomycotina</taxon>
        <taxon>Dothideomycetes</taxon>
        <taxon>Dothideomycetidae</taxon>
        <taxon>Mycosphaerellales</taxon>
        <taxon>Teratosphaeriaceae</taxon>
        <taxon>Hortaea</taxon>
    </lineage>
</organism>
<dbReference type="GO" id="GO:0046872">
    <property type="term" value="F:metal ion binding"/>
    <property type="evidence" value="ECO:0007669"/>
    <property type="project" value="UniProtKB-KW"/>
</dbReference>
<evidence type="ECO:0000313" key="5">
    <source>
        <dbReference type="EMBL" id="RMY70839.1"/>
    </source>
</evidence>
<dbReference type="Proteomes" id="UP000269539">
    <property type="component" value="Unassembled WGS sequence"/>
</dbReference>
<comment type="similarity">
    <text evidence="1">Belongs to the metallo-dependent hydrolases superfamily. TatD-type hydrolase family.</text>
</comment>
<dbReference type="PROSITE" id="PS01090">
    <property type="entry name" value="TATD_2"/>
    <property type="match status" value="1"/>
</dbReference>
<protein>
    <recommendedName>
        <fullName evidence="7">Mg-dependent DNase</fullName>
    </recommendedName>
</protein>
<dbReference type="CDD" id="cd01310">
    <property type="entry name" value="TatD_DNAse"/>
    <property type="match status" value="1"/>
</dbReference>